<dbReference type="Gene3D" id="3.40.50.1390">
    <property type="entry name" value="Resolvase, N-terminal catalytic domain"/>
    <property type="match status" value="1"/>
</dbReference>
<gene>
    <name evidence="2" type="ORF">SAMN05444390_10870</name>
</gene>
<evidence type="ECO:0000259" key="1">
    <source>
        <dbReference type="PROSITE" id="PS51736"/>
    </source>
</evidence>
<dbReference type="AlphaFoldDB" id="A0A1H6DPP3"/>
<reference evidence="2 3" key="1">
    <citation type="submission" date="2016-10" db="EMBL/GenBank/DDBJ databases">
        <authorList>
            <person name="de Groot N.N."/>
        </authorList>
    </citation>
    <scope>NUCLEOTIDE SEQUENCE [LARGE SCALE GENOMIC DNA]</scope>
    <source>
        <strain evidence="2 3">DSM 22012</strain>
    </source>
</reference>
<dbReference type="InterPro" id="IPR006119">
    <property type="entry name" value="Resolv_N"/>
</dbReference>
<dbReference type="EMBL" id="FNVQ01000008">
    <property type="protein sequence ID" value="SEG87347.1"/>
    <property type="molecule type" value="Genomic_DNA"/>
</dbReference>
<evidence type="ECO:0000313" key="3">
    <source>
        <dbReference type="Proteomes" id="UP000236745"/>
    </source>
</evidence>
<dbReference type="InterPro" id="IPR036162">
    <property type="entry name" value="Resolvase-like_N_sf"/>
</dbReference>
<dbReference type="GO" id="GO:0000150">
    <property type="term" value="F:DNA strand exchange activity"/>
    <property type="evidence" value="ECO:0007669"/>
    <property type="project" value="InterPro"/>
</dbReference>
<accession>A0A1H6DPP3</accession>
<dbReference type="SUPFAM" id="SSF53041">
    <property type="entry name" value="Resolvase-like"/>
    <property type="match status" value="1"/>
</dbReference>
<keyword evidence="3" id="KW-1185">Reference proteome</keyword>
<protein>
    <submittedName>
        <fullName evidence="2">Resolvase, N terminal domain</fullName>
    </submittedName>
</protein>
<dbReference type="Proteomes" id="UP000236745">
    <property type="component" value="Unassembled WGS sequence"/>
</dbReference>
<name>A0A1H6DPP3_9GAMM</name>
<dbReference type="GO" id="GO:0003677">
    <property type="term" value="F:DNA binding"/>
    <property type="evidence" value="ECO:0007669"/>
    <property type="project" value="InterPro"/>
</dbReference>
<proteinExistence type="predicted"/>
<dbReference type="Pfam" id="PF00239">
    <property type="entry name" value="Resolvase"/>
    <property type="match status" value="1"/>
</dbReference>
<organism evidence="2 3">
    <name type="scientific">Marinobacterium lutimaris</name>
    <dbReference type="NCBI Taxonomy" id="568106"/>
    <lineage>
        <taxon>Bacteria</taxon>
        <taxon>Pseudomonadati</taxon>
        <taxon>Pseudomonadota</taxon>
        <taxon>Gammaproteobacteria</taxon>
        <taxon>Oceanospirillales</taxon>
        <taxon>Oceanospirillaceae</taxon>
        <taxon>Marinobacterium</taxon>
    </lineage>
</organism>
<feature type="domain" description="Resolvase/invertase-type recombinase catalytic" evidence="1">
    <location>
        <begin position="8"/>
        <end position="84"/>
    </location>
</feature>
<evidence type="ECO:0000313" key="2">
    <source>
        <dbReference type="EMBL" id="SEG87347.1"/>
    </source>
</evidence>
<sequence>MWESEFNVARVYLLVSTEGKDLKRQETIIDDALNTGYYIAGIYRETASGARSGRPELLRMIEDLQSGNVVIAEKNEQNIKASPG</sequence>
<dbReference type="PROSITE" id="PS51736">
    <property type="entry name" value="RECOMBINASES_3"/>
    <property type="match status" value="1"/>
</dbReference>